<dbReference type="SUPFAM" id="SSF52402">
    <property type="entry name" value="Adenine nucleotide alpha hydrolases-like"/>
    <property type="match status" value="1"/>
</dbReference>
<evidence type="ECO:0000259" key="1">
    <source>
        <dbReference type="Pfam" id="PF01507"/>
    </source>
</evidence>
<dbReference type="GO" id="GO:0003824">
    <property type="term" value="F:catalytic activity"/>
    <property type="evidence" value="ECO:0007669"/>
    <property type="project" value="InterPro"/>
</dbReference>
<dbReference type="EMBL" id="LGVR01000100">
    <property type="protein sequence ID" value="KOA82627.1"/>
    <property type="molecule type" value="Genomic_DNA"/>
</dbReference>
<protein>
    <submittedName>
        <fullName evidence="2">Phospho-adenylylsulfate sulfotransferase</fullName>
    </submittedName>
</protein>
<feature type="domain" description="Phosphoadenosine phosphosulphate reductase" evidence="1">
    <location>
        <begin position="119"/>
        <end position="304"/>
    </location>
</feature>
<dbReference type="InterPro" id="IPR050128">
    <property type="entry name" value="Sulfate_adenylyltrnsfr_sub2"/>
</dbReference>
<dbReference type="Pfam" id="PF01507">
    <property type="entry name" value="PAPS_reduct"/>
    <property type="match status" value="1"/>
</dbReference>
<evidence type="ECO:0000313" key="2">
    <source>
        <dbReference type="EMBL" id="KOA82627.1"/>
    </source>
</evidence>
<dbReference type="InterPro" id="IPR014729">
    <property type="entry name" value="Rossmann-like_a/b/a_fold"/>
</dbReference>
<gene>
    <name evidence="2" type="ORF">ADU74_13200</name>
</gene>
<name>A0A9Q1UVV6_CLOBO</name>
<dbReference type="InterPro" id="IPR002500">
    <property type="entry name" value="PAPS_reduct_dom"/>
</dbReference>
<organism evidence="2 3">
    <name type="scientific">Clostridium botulinum</name>
    <dbReference type="NCBI Taxonomy" id="1491"/>
    <lineage>
        <taxon>Bacteria</taxon>
        <taxon>Bacillati</taxon>
        <taxon>Bacillota</taxon>
        <taxon>Clostridia</taxon>
        <taxon>Eubacteriales</taxon>
        <taxon>Clostridiaceae</taxon>
        <taxon>Clostridium</taxon>
    </lineage>
</organism>
<dbReference type="AlphaFoldDB" id="A0A9Q1UVV6"/>
<reference evidence="2 3" key="1">
    <citation type="submission" date="2015-07" db="EMBL/GenBank/DDBJ databases">
        <title>Draft genome sequences of 17 French Clostridium botulinum group III.</title>
        <authorList>
            <person name="Woudstra C."/>
            <person name="Le Marechal C."/>
            <person name="Souillard R."/>
            <person name="Bayon-Auboyer M.-H."/>
            <person name="Dessouter D."/>
            <person name="Fach P."/>
        </authorList>
    </citation>
    <scope>NUCLEOTIDE SEQUENCE [LARGE SCALE GENOMIC DNA]</scope>
    <source>
        <strain evidence="2 3">12LNRI-CD</strain>
    </source>
</reference>
<evidence type="ECO:0000313" key="3">
    <source>
        <dbReference type="Proteomes" id="UP000037540"/>
    </source>
</evidence>
<dbReference type="Proteomes" id="UP000037540">
    <property type="component" value="Unassembled WGS sequence"/>
</dbReference>
<comment type="caution">
    <text evidence="2">The sequence shown here is derived from an EMBL/GenBank/DDBJ whole genome shotgun (WGS) entry which is preliminary data.</text>
</comment>
<accession>A0A9Q1UVV6</accession>
<dbReference type="PANTHER" id="PTHR43196">
    <property type="entry name" value="SULFATE ADENYLYLTRANSFERASE SUBUNIT 2"/>
    <property type="match status" value="1"/>
</dbReference>
<dbReference type="PANTHER" id="PTHR43196:SF2">
    <property type="entry name" value="PHOSPHOADENOSINE PHOSPHOSULFATE REDUCTASE"/>
    <property type="match status" value="1"/>
</dbReference>
<dbReference type="RefSeq" id="WP_013720802.1">
    <property type="nucleotide sequence ID" value="NZ_LGVP01000006.1"/>
</dbReference>
<sequence length="459" mass="55193">MKPIFNEEKVFLQEILGVELPNNCWRDGSSIYINPNTKPAILRFKVDGEKVSIVKNRIVSFDKDNITMEIKNNKFEIIHNNNLNEEYELHKEYIHQLEEESIQNTTEYILNHPNVPIRVGISGGKDSDVMYYILRNYVFPKAKILRNNYSIDVYNTTNDTPDTYRHILRDLKIEIKDIHTPEKGWYKWLKEDKNYFLPSVTVRNCCSTYKEGRVKKILDKKQEYISFVGMRKYESTKRSNYDWDLNEAINKSNKNLNVPEHWHRFLPIVNWRDEDVWLYILHNKIKINHMYYLGFNRTGCLLCPYSSDYNDLLIKKYYPFLWNRWTKMLEKNYEVWGVKRRLKWTKEEWINGGKWKQGMSKEYELTRLKPTPERVQKLAEIKGISEEIARRYFQHRCSCGKLLNPDEIAMFLKRNGSFQGTDDNRQYLCKKCMCSKEGWTSEEYKNQVIRFREQGCNLF</sequence>
<proteinExistence type="predicted"/>
<dbReference type="Gene3D" id="3.40.50.620">
    <property type="entry name" value="HUPs"/>
    <property type="match status" value="1"/>
</dbReference>